<comment type="caution">
    <text evidence="2">The sequence shown here is derived from an EMBL/GenBank/DDBJ whole genome shotgun (WGS) entry which is preliminary data.</text>
</comment>
<proteinExistence type="predicted"/>
<protein>
    <submittedName>
        <fullName evidence="2">HET-domain-containing protein</fullName>
    </submittedName>
</protein>
<feature type="domain" description="Heterokaryon incompatibility" evidence="1">
    <location>
        <begin position="48"/>
        <end position="177"/>
    </location>
</feature>
<dbReference type="InterPro" id="IPR052895">
    <property type="entry name" value="HetReg/Transcr_Mod"/>
</dbReference>
<dbReference type="EMBL" id="MU032349">
    <property type="protein sequence ID" value="KAF3763175.1"/>
    <property type="molecule type" value="Genomic_DNA"/>
</dbReference>
<evidence type="ECO:0000313" key="3">
    <source>
        <dbReference type="Proteomes" id="UP000803844"/>
    </source>
</evidence>
<dbReference type="InterPro" id="IPR010730">
    <property type="entry name" value="HET"/>
</dbReference>
<dbReference type="PANTHER" id="PTHR24148:SF73">
    <property type="entry name" value="HET DOMAIN PROTEIN (AFU_ORTHOLOGUE AFUA_8G01020)"/>
    <property type="match status" value="1"/>
</dbReference>
<gene>
    <name evidence="2" type="ORF">M406DRAFT_261856</name>
</gene>
<organism evidence="2 3">
    <name type="scientific">Cryphonectria parasitica (strain ATCC 38755 / EP155)</name>
    <dbReference type="NCBI Taxonomy" id="660469"/>
    <lineage>
        <taxon>Eukaryota</taxon>
        <taxon>Fungi</taxon>
        <taxon>Dikarya</taxon>
        <taxon>Ascomycota</taxon>
        <taxon>Pezizomycotina</taxon>
        <taxon>Sordariomycetes</taxon>
        <taxon>Sordariomycetidae</taxon>
        <taxon>Diaporthales</taxon>
        <taxon>Cryphonectriaceae</taxon>
        <taxon>Cryphonectria-Endothia species complex</taxon>
        <taxon>Cryphonectria</taxon>
    </lineage>
</organism>
<evidence type="ECO:0000313" key="2">
    <source>
        <dbReference type="EMBL" id="KAF3763175.1"/>
    </source>
</evidence>
<sequence length="177" mass="20685">MRLSAVYTPLDRSSRTTRLLQFTDTSTTQDIRCVLETYDVADALSLDFVALSYVWGQDRPRRKINLNGVIIIIRENLYQALRILQASNFDHTYFWIDAICINQDDPLERGHQVGLMKEIFSGAACVVSWLGADFQNSSWAMERVHSDAMDYDTRNILTPFEVLDHLDYWRRMWIIQE</sequence>
<dbReference type="AlphaFoldDB" id="A0A9P5CMS2"/>
<dbReference type="RefSeq" id="XP_040774136.1">
    <property type="nucleotide sequence ID" value="XM_040917474.1"/>
</dbReference>
<name>A0A9P5CMS2_CRYP1</name>
<dbReference type="OrthoDB" id="2157530at2759"/>
<dbReference type="Proteomes" id="UP000803844">
    <property type="component" value="Unassembled WGS sequence"/>
</dbReference>
<evidence type="ECO:0000259" key="1">
    <source>
        <dbReference type="Pfam" id="PF06985"/>
    </source>
</evidence>
<accession>A0A9P5CMS2</accession>
<keyword evidence="3" id="KW-1185">Reference proteome</keyword>
<dbReference type="Pfam" id="PF06985">
    <property type="entry name" value="HET"/>
    <property type="match status" value="1"/>
</dbReference>
<dbReference type="GeneID" id="63834603"/>
<dbReference type="PANTHER" id="PTHR24148">
    <property type="entry name" value="ANKYRIN REPEAT DOMAIN-CONTAINING PROTEIN 39 HOMOLOG-RELATED"/>
    <property type="match status" value="1"/>
</dbReference>
<feature type="non-terminal residue" evidence="2">
    <location>
        <position position="177"/>
    </location>
</feature>
<reference evidence="2" key="1">
    <citation type="journal article" date="2020" name="Phytopathology">
        <title>Genome sequence of the chestnut blight fungus Cryphonectria parasitica EP155: A fundamental resource for an archetypical invasive plant pathogen.</title>
        <authorList>
            <person name="Crouch J.A."/>
            <person name="Dawe A."/>
            <person name="Aerts A."/>
            <person name="Barry K."/>
            <person name="Churchill A.C.L."/>
            <person name="Grimwood J."/>
            <person name="Hillman B."/>
            <person name="Milgroom M.G."/>
            <person name="Pangilinan J."/>
            <person name="Smith M."/>
            <person name="Salamov A."/>
            <person name="Schmutz J."/>
            <person name="Yadav J."/>
            <person name="Grigoriev I.V."/>
            <person name="Nuss D."/>
        </authorList>
    </citation>
    <scope>NUCLEOTIDE SEQUENCE</scope>
    <source>
        <strain evidence="2">EP155</strain>
    </source>
</reference>